<evidence type="ECO:0000313" key="2">
    <source>
        <dbReference type="Proteomes" id="UP000003165"/>
    </source>
</evidence>
<organism evidence="1 2">
    <name type="scientific">Pseudogulbenkiania ferrooxidans 2002</name>
    <dbReference type="NCBI Taxonomy" id="279714"/>
    <lineage>
        <taxon>Bacteria</taxon>
        <taxon>Pseudomonadati</taxon>
        <taxon>Pseudomonadota</taxon>
        <taxon>Betaproteobacteria</taxon>
        <taxon>Neisseriales</taxon>
        <taxon>Chromobacteriaceae</taxon>
        <taxon>Pseudogulbenkiania</taxon>
    </lineage>
</organism>
<protein>
    <submittedName>
        <fullName evidence="1">Uncharacterized protein</fullName>
    </submittedName>
</protein>
<keyword evidence="2" id="KW-1185">Reference proteome</keyword>
<gene>
    <name evidence="1" type="ORF">FuraDRAFT_3851</name>
</gene>
<proteinExistence type="predicted"/>
<accession>B9Z914</accession>
<evidence type="ECO:0000313" key="1">
    <source>
        <dbReference type="EMBL" id="EEG06731.1"/>
    </source>
</evidence>
<dbReference type="Proteomes" id="UP000003165">
    <property type="component" value="Unassembled WGS sequence"/>
</dbReference>
<dbReference type="EMBL" id="ACIS01000016">
    <property type="protein sequence ID" value="EEG06731.1"/>
    <property type="molecule type" value="Genomic_DNA"/>
</dbReference>
<sequence>MVEPPSLLNIKADIGQTALKEPSADFWSVSLRFEGHSCNLHASLVKPLNFG</sequence>
<reference evidence="1 2" key="1">
    <citation type="submission" date="2009-02" db="EMBL/GenBank/DDBJ databases">
        <title>Sequencing of the draft genome and assembly of Lutiella nitroferrum 2002.</title>
        <authorList>
            <consortium name="US DOE Joint Genome Institute (JGI-PGF)"/>
            <person name="Lucas S."/>
            <person name="Copeland A."/>
            <person name="Lapidus A."/>
            <person name="Glavina del Rio T."/>
            <person name="Tice H."/>
            <person name="Bruce D."/>
            <person name="Goodwin L."/>
            <person name="Pitluck S."/>
            <person name="Larimer F."/>
            <person name="Land M.L."/>
            <person name="Hauser L."/>
            <person name="Coates J.D."/>
        </authorList>
    </citation>
    <scope>NUCLEOTIDE SEQUENCE [LARGE SCALE GENOMIC DNA]</scope>
    <source>
        <strain evidence="1 2">2002</strain>
    </source>
</reference>
<dbReference type="AlphaFoldDB" id="B9Z914"/>
<name>B9Z914_9NEIS</name>
<comment type="caution">
    <text evidence="1">The sequence shown here is derived from an EMBL/GenBank/DDBJ whole genome shotgun (WGS) entry which is preliminary data.</text>
</comment>